<keyword evidence="1" id="KW-0812">Transmembrane</keyword>
<sequence length="143" mass="16874">MGLYKYLLFVFIVNDMVYTVGLFITNPVILNEKGVFSMFSANFPERWVISIFATSHSNSFLILCFHFVYRHIAISSAEGQKLFRRCWFIALLVSIFLSESIIWFILCYFFYAPEYESILKLYDIVKEDYTLTHAESAMIAEHW</sequence>
<evidence type="ECO:0000313" key="2">
    <source>
        <dbReference type="EMBL" id="GMR52059.1"/>
    </source>
</evidence>
<dbReference type="PANTHER" id="PTHR22943:SF248">
    <property type="entry name" value="SEVEN TM RECEPTOR"/>
    <property type="match status" value="1"/>
</dbReference>
<dbReference type="InterPro" id="IPR019428">
    <property type="entry name" value="7TM_GPCR_serpentine_rcpt_Str"/>
</dbReference>
<keyword evidence="1" id="KW-0472">Membrane</keyword>
<accession>A0AAN5CXU2</accession>
<feature type="non-terminal residue" evidence="2">
    <location>
        <position position="143"/>
    </location>
</feature>
<proteinExistence type="predicted"/>
<feature type="transmembrane region" description="Helical" evidence="1">
    <location>
        <begin position="89"/>
        <end position="111"/>
    </location>
</feature>
<feature type="transmembrane region" description="Helical" evidence="1">
    <location>
        <begin position="7"/>
        <end position="29"/>
    </location>
</feature>
<dbReference type="Proteomes" id="UP001328107">
    <property type="component" value="Unassembled WGS sequence"/>
</dbReference>
<organism evidence="2 3">
    <name type="scientific">Pristionchus mayeri</name>
    <dbReference type="NCBI Taxonomy" id="1317129"/>
    <lineage>
        <taxon>Eukaryota</taxon>
        <taxon>Metazoa</taxon>
        <taxon>Ecdysozoa</taxon>
        <taxon>Nematoda</taxon>
        <taxon>Chromadorea</taxon>
        <taxon>Rhabditida</taxon>
        <taxon>Rhabditina</taxon>
        <taxon>Diplogasteromorpha</taxon>
        <taxon>Diplogasteroidea</taxon>
        <taxon>Neodiplogasteridae</taxon>
        <taxon>Pristionchus</taxon>
    </lineage>
</organism>
<dbReference type="Pfam" id="PF10326">
    <property type="entry name" value="7TM_GPCR_Str"/>
    <property type="match status" value="1"/>
</dbReference>
<evidence type="ECO:0000256" key="1">
    <source>
        <dbReference type="SAM" id="Phobius"/>
    </source>
</evidence>
<reference evidence="3" key="1">
    <citation type="submission" date="2022-10" db="EMBL/GenBank/DDBJ databases">
        <title>Genome assembly of Pristionchus species.</title>
        <authorList>
            <person name="Yoshida K."/>
            <person name="Sommer R.J."/>
        </authorList>
    </citation>
    <scope>NUCLEOTIDE SEQUENCE [LARGE SCALE GENOMIC DNA]</scope>
    <source>
        <strain evidence="3">RS5460</strain>
    </source>
</reference>
<name>A0AAN5CXU2_9BILA</name>
<feature type="transmembrane region" description="Helical" evidence="1">
    <location>
        <begin position="49"/>
        <end position="69"/>
    </location>
</feature>
<evidence type="ECO:0000313" key="3">
    <source>
        <dbReference type="Proteomes" id="UP001328107"/>
    </source>
</evidence>
<dbReference type="PANTHER" id="PTHR22943">
    <property type="entry name" value="7-TRANSMEMBRANE DOMAIN RECEPTOR C.ELEGANS"/>
    <property type="match status" value="1"/>
</dbReference>
<dbReference type="AlphaFoldDB" id="A0AAN5CXU2"/>
<comment type="caution">
    <text evidence="2">The sequence shown here is derived from an EMBL/GenBank/DDBJ whole genome shotgun (WGS) entry which is preliminary data.</text>
</comment>
<dbReference type="EMBL" id="BTRK01000005">
    <property type="protein sequence ID" value="GMR52059.1"/>
    <property type="molecule type" value="Genomic_DNA"/>
</dbReference>
<gene>
    <name evidence="2" type="ORF">PMAYCL1PPCAC_22254</name>
</gene>
<evidence type="ECO:0008006" key="4">
    <source>
        <dbReference type="Google" id="ProtNLM"/>
    </source>
</evidence>
<keyword evidence="3" id="KW-1185">Reference proteome</keyword>
<keyword evidence="1" id="KW-1133">Transmembrane helix</keyword>
<protein>
    <recommendedName>
        <fullName evidence="4">G protein-coupled receptor</fullName>
    </recommendedName>
</protein>